<feature type="domain" description="Nudix hydrolase" evidence="2">
    <location>
        <begin position="43"/>
        <end position="214"/>
    </location>
</feature>
<dbReference type="InterPro" id="IPR045121">
    <property type="entry name" value="CoAse"/>
</dbReference>
<dbReference type="CDD" id="cd03426">
    <property type="entry name" value="NUDIX_CoAse_Nudt7"/>
    <property type="match status" value="1"/>
</dbReference>
<evidence type="ECO:0000256" key="1">
    <source>
        <dbReference type="SAM" id="MobiDB-lite"/>
    </source>
</evidence>
<dbReference type="Proteomes" id="UP000281245">
    <property type="component" value="Unassembled WGS sequence"/>
</dbReference>
<evidence type="ECO:0000259" key="2">
    <source>
        <dbReference type="PROSITE" id="PS51462"/>
    </source>
</evidence>
<dbReference type="AlphaFoldDB" id="A0A3M6X9V8"/>
<accession>A0A3M6X9V8</accession>
<dbReference type="InterPro" id="IPR015797">
    <property type="entry name" value="NUDIX_hydrolase-like_dom_sf"/>
</dbReference>
<feature type="compositionally biased region" description="Low complexity" evidence="1">
    <location>
        <begin position="352"/>
        <end position="383"/>
    </location>
</feature>
<dbReference type="PROSITE" id="PS51462">
    <property type="entry name" value="NUDIX"/>
    <property type="match status" value="1"/>
</dbReference>
<feature type="region of interest" description="Disordered" evidence="1">
    <location>
        <begin position="408"/>
        <end position="455"/>
    </location>
</feature>
<proteinExistence type="predicted"/>
<dbReference type="PANTHER" id="PTHR12992:SF44">
    <property type="entry name" value="NUDIX HYDROLASE DOMAIN-CONTAINING PROTEIN"/>
    <property type="match status" value="1"/>
</dbReference>
<dbReference type="PANTHER" id="PTHR12992">
    <property type="entry name" value="NUDIX HYDROLASE"/>
    <property type="match status" value="1"/>
</dbReference>
<evidence type="ECO:0000313" key="3">
    <source>
        <dbReference type="EMBL" id="RMX87645.1"/>
    </source>
</evidence>
<dbReference type="GO" id="GO:0010945">
    <property type="term" value="F:coenzyme A diphosphatase activity"/>
    <property type="evidence" value="ECO:0007669"/>
    <property type="project" value="InterPro"/>
</dbReference>
<comment type="caution">
    <text evidence="3">The sequence shown here is derived from an EMBL/GenBank/DDBJ whole genome shotgun (WGS) entry which is preliminary data.</text>
</comment>
<name>A0A3M6X9V8_HORWE</name>
<feature type="region of interest" description="Disordered" evidence="1">
    <location>
        <begin position="264"/>
        <end position="292"/>
    </location>
</feature>
<protein>
    <recommendedName>
        <fullName evidence="2">Nudix hydrolase domain-containing protein</fullName>
    </recommendedName>
</protein>
<dbReference type="SUPFAM" id="SSF55811">
    <property type="entry name" value="Nudix"/>
    <property type="match status" value="1"/>
</dbReference>
<dbReference type="Gene3D" id="3.90.79.10">
    <property type="entry name" value="Nucleoside Triphosphate Pyrophosphohydrolase"/>
    <property type="match status" value="1"/>
</dbReference>
<feature type="region of interest" description="Disordered" evidence="1">
    <location>
        <begin position="350"/>
        <end position="393"/>
    </location>
</feature>
<gene>
    <name evidence="3" type="ORF">D0869_02200</name>
</gene>
<dbReference type="EMBL" id="QWIJ01000105">
    <property type="protein sequence ID" value="RMX87645.1"/>
    <property type="molecule type" value="Genomic_DNA"/>
</dbReference>
<dbReference type="InterPro" id="IPR000086">
    <property type="entry name" value="NUDIX_hydrolase_dom"/>
</dbReference>
<evidence type="ECO:0000313" key="4">
    <source>
        <dbReference type="Proteomes" id="UP000281245"/>
    </source>
</evidence>
<feature type="compositionally biased region" description="Low complexity" evidence="1">
    <location>
        <begin position="428"/>
        <end position="444"/>
    </location>
</feature>
<organism evidence="3 4">
    <name type="scientific">Hortaea werneckii</name>
    <name type="common">Black yeast</name>
    <name type="synonym">Cladosporium werneckii</name>
    <dbReference type="NCBI Taxonomy" id="91943"/>
    <lineage>
        <taxon>Eukaryota</taxon>
        <taxon>Fungi</taxon>
        <taxon>Dikarya</taxon>
        <taxon>Ascomycota</taxon>
        <taxon>Pezizomycotina</taxon>
        <taxon>Dothideomycetes</taxon>
        <taxon>Dothideomycetidae</taxon>
        <taxon>Mycosphaerellales</taxon>
        <taxon>Teratosphaeriaceae</taxon>
        <taxon>Hortaea</taxon>
    </lineage>
</organism>
<feature type="region of interest" description="Disordered" evidence="1">
    <location>
        <begin position="464"/>
        <end position="483"/>
    </location>
</feature>
<reference evidence="3 4" key="1">
    <citation type="journal article" date="2018" name="BMC Genomics">
        <title>Genomic evidence for intraspecific hybridization in a clonal and extremely halotolerant yeast.</title>
        <authorList>
            <person name="Gostincar C."/>
            <person name="Stajich J.E."/>
            <person name="Zupancic J."/>
            <person name="Zalar P."/>
            <person name="Gunde-Cimerman N."/>
        </authorList>
    </citation>
    <scope>NUCLEOTIDE SEQUENCE [LARGE SCALE GENOMIC DNA]</scope>
    <source>
        <strain evidence="3 4">EXF-6656</strain>
    </source>
</reference>
<sequence>MIGHIATMSSAGIAPTLITQTHTLLKHLSAIPYPDLESPEATKRRASVAFVIRIKSSYSHWPTSSEKIHDLDTFYAQDWVQHGDPEVLFIKRASRKGDRWTSHVALPGGKRDPEDADDQAAAIREAWEEVGLDVQAHAISCGNLPQRLVTTHWGKKPLMVLCPYVFLLTTPHIPPLRLQPTEVAATHWVPLRSLQSPAQRTVAFEDVSSRLANQETGVKKWMLSLILGKMMFAAINLLPTESLHSAETPAPDTGVQLQDNRHVQEPSPLSIPGLRKTFSQLTNPDPNPPKQDSPLLLWGLTLGVISDFLDLIPPHNALELWTYPTFSPLDVRFIVWLMTYRFKQRKRAELQAGTAVPSSSSTSSSTTGTNTGTPTPEAAGAGSSMNLHHPSFGGVTESLANSAVLVPRPDETGLHGLGTGSSPPPHPSTASSNPANTSSSSTNNGEQKPTDPRKAAVSTMLEGYVAPPSSPFSSSPAPLDENPRPHSVLVRVLLPAIDSRARYYDIVRRAVGVALLGRAAAVMVGLVWALRRWKGKVGGGGGGR</sequence>
<dbReference type="OrthoDB" id="77989at2759"/>
<dbReference type="VEuPathDB" id="FungiDB:BTJ68_12237"/>
<dbReference type="Pfam" id="PF00293">
    <property type="entry name" value="NUDIX"/>
    <property type="match status" value="1"/>
</dbReference>